<feature type="compositionally biased region" description="Basic and acidic residues" evidence="1">
    <location>
        <begin position="126"/>
        <end position="137"/>
    </location>
</feature>
<feature type="region of interest" description="Disordered" evidence="1">
    <location>
        <begin position="80"/>
        <end position="153"/>
    </location>
</feature>
<evidence type="ECO:0000313" key="2">
    <source>
        <dbReference type="EMBL" id="CAB4033547.1"/>
    </source>
</evidence>
<dbReference type="EMBL" id="CACRXK020019350">
    <property type="protein sequence ID" value="CAB4033547.1"/>
    <property type="molecule type" value="Genomic_DNA"/>
</dbReference>
<dbReference type="AlphaFoldDB" id="A0A7D9LGZ7"/>
<sequence length="153" mass="17558">MSAASKFPIQSTAGAVPVKNDKGELSMQKVKVTRYVAGKRPGYAPSSSDEDDEEEDEFVQEQREPVDILMDRRLKEEYDKAEETDRRLKRLHGRERTDVSEVTRERHLEEPEILATGEDEQSADEDVTHMRRQRYVEESSGDEEEVDDVVNSA</sequence>
<evidence type="ECO:0000256" key="1">
    <source>
        <dbReference type="SAM" id="MobiDB-lite"/>
    </source>
</evidence>
<proteinExistence type="predicted"/>
<reference evidence="2" key="1">
    <citation type="submission" date="2020-04" db="EMBL/GenBank/DDBJ databases">
        <authorList>
            <person name="Alioto T."/>
            <person name="Alioto T."/>
            <person name="Gomez Garrido J."/>
        </authorList>
    </citation>
    <scope>NUCLEOTIDE SEQUENCE</scope>
    <source>
        <strain evidence="2">A484AB</strain>
    </source>
</reference>
<name>A0A7D9LGZ7_PARCT</name>
<keyword evidence="3" id="KW-1185">Reference proteome</keyword>
<gene>
    <name evidence="2" type="ORF">PACLA_8A047606</name>
</gene>
<protein>
    <submittedName>
        <fullName evidence="2">Uncharacterized protein</fullName>
    </submittedName>
</protein>
<accession>A0A7D9LGZ7</accession>
<feature type="compositionally biased region" description="Basic and acidic residues" evidence="1">
    <location>
        <begin position="94"/>
        <end position="110"/>
    </location>
</feature>
<feature type="compositionally biased region" description="Acidic residues" evidence="1">
    <location>
        <begin position="139"/>
        <end position="153"/>
    </location>
</feature>
<feature type="region of interest" description="Disordered" evidence="1">
    <location>
        <begin position="36"/>
        <end position="62"/>
    </location>
</feature>
<comment type="caution">
    <text evidence="2">The sequence shown here is derived from an EMBL/GenBank/DDBJ whole genome shotgun (WGS) entry which is preliminary data.</text>
</comment>
<dbReference type="OrthoDB" id="1111734at2759"/>
<dbReference type="PANTHER" id="PTHR15327">
    <property type="entry name" value="MICROFIBRIL-ASSOCIATED PROTEIN"/>
    <property type="match status" value="1"/>
</dbReference>
<organism evidence="2 3">
    <name type="scientific">Paramuricea clavata</name>
    <name type="common">Red gorgonian</name>
    <name type="synonym">Violescent sea-whip</name>
    <dbReference type="NCBI Taxonomy" id="317549"/>
    <lineage>
        <taxon>Eukaryota</taxon>
        <taxon>Metazoa</taxon>
        <taxon>Cnidaria</taxon>
        <taxon>Anthozoa</taxon>
        <taxon>Octocorallia</taxon>
        <taxon>Malacalcyonacea</taxon>
        <taxon>Plexauridae</taxon>
        <taxon>Paramuricea</taxon>
    </lineage>
</organism>
<feature type="compositionally biased region" description="Acidic residues" evidence="1">
    <location>
        <begin position="48"/>
        <end position="59"/>
    </location>
</feature>
<evidence type="ECO:0000313" key="3">
    <source>
        <dbReference type="Proteomes" id="UP001152795"/>
    </source>
</evidence>
<dbReference type="Proteomes" id="UP001152795">
    <property type="component" value="Unassembled WGS sequence"/>
</dbReference>
<dbReference type="InterPro" id="IPR033194">
    <property type="entry name" value="MFAP1"/>
</dbReference>